<dbReference type="EMBL" id="NPDT01000003">
    <property type="protein sequence ID" value="PJZ66020.1"/>
    <property type="molecule type" value="Genomic_DNA"/>
</dbReference>
<protein>
    <submittedName>
        <fullName evidence="1">Uncharacterized protein</fullName>
    </submittedName>
</protein>
<organism evidence="1 2">
    <name type="scientific">Leptospira wolffii</name>
    <dbReference type="NCBI Taxonomy" id="409998"/>
    <lineage>
        <taxon>Bacteria</taxon>
        <taxon>Pseudomonadati</taxon>
        <taxon>Spirochaetota</taxon>
        <taxon>Spirochaetia</taxon>
        <taxon>Leptospirales</taxon>
        <taxon>Leptospiraceae</taxon>
        <taxon>Leptospira</taxon>
    </lineage>
</organism>
<reference evidence="1 2" key="1">
    <citation type="submission" date="2017-07" db="EMBL/GenBank/DDBJ databases">
        <title>Leptospira spp. isolated from tropical soils.</title>
        <authorList>
            <person name="Thibeaux R."/>
            <person name="Iraola G."/>
            <person name="Ferres I."/>
            <person name="Bierque E."/>
            <person name="Girault D."/>
            <person name="Soupe-Gilbert M.-E."/>
            <person name="Picardeau M."/>
            <person name="Goarant C."/>
        </authorList>
    </citation>
    <scope>NUCLEOTIDE SEQUENCE [LARGE SCALE GENOMIC DNA]</scope>
    <source>
        <strain evidence="1 2">FH2-C-A2</strain>
    </source>
</reference>
<evidence type="ECO:0000313" key="2">
    <source>
        <dbReference type="Proteomes" id="UP000231912"/>
    </source>
</evidence>
<dbReference type="RefSeq" id="WP_100758901.1">
    <property type="nucleotide sequence ID" value="NZ_NPDT01000003.1"/>
</dbReference>
<name>A0A2M9ZC48_9LEPT</name>
<gene>
    <name evidence="1" type="ORF">CH371_10900</name>
</gene>
<dbReference type="Proteomes" id="UP000231912">
    <property type="component" value="Unassembled WGS sequence"/>
</dbReference>
<comment type="caution">
    <text evidence="1">The sequence shown here is derived from an EMBL/GenBank/DDBJ whole genome shotgun (WGS) entry which is preliminary data.</text>
</comment>
<evidence type="ECO:0000313" key="1">
    <source>
        <dbReference type="EMBL" id="PJZ66020.1"/>
    </source>
</evidence>
<sequence length="146" mass="16525">MKTNQSSYPKCWALISISHPNLDTQTLTRELGIRPDLSVGKGVPSISGSPISAPVWQIYSKKEANAPLEDHIWELLERISPRRKEFQTICEKYSVVLYCSVEYNNGGLEETSLSPRTLLLIGNLGLTLSFHAWRIPEKGRRLEDKD</sequence>
<dbReference type="AlphaFoldDB" id="A0A2M9ZC48"/>
<proteinExistence type="predicted"/>
<accession>A0A2M9ZC48</accession>
<dbReference type="InterPro" id="IPR025459">
    <property type="entry name" value="DUF4279"/>
</dbReference>
<dbReference type="Pfam" id="PF14106">
    <property type="entry name" value="DUF4279"/>
    <property type="match status" value="1"/>
</dbReference>